<gene>
    <name evidence="2" type="ORF">ACFQ4B_35105</name>
</gene>
<dbReference type="EMBL" id="JBHTLU010000058">
    <property type="protein sequence ID" value="MFD1225323.1"/>
    <property type="molecule type" value="Genomic_DNA"/>
</dbReference>
<dbReference type="RefSeq" id="WP_345594089.1">
    <property type="nucleotide sequence ID" value="NZ_BAABJG010000052.1"/>
</dbReference>
<evidence type="ECO:0000313" key="3">
    <source>
        <dbReference type="Proteomes" id="UP001597180"/>
    </source>
</evidence>
<dbReference type="Proteomes" id="UP001597180">
    <property type="component" value="Unassembled WGS sequence"/>
</dbReference>
<feature type="transmembrane region" description="Helical" evidence="1">
    <location>
        <begin position="74"/>
        <end position="94"/>
    </location>
</feature>
<dbReference type="Pfam" id="PF10027">
    <property type="entry name" value="DUF2269"/>
    <property type="match status" value="1"/>
</dbReference>
<keyword evidence="1" id="KW-0472">Membrane</keyword>
<proteinExistence type="predicted"/>
<keyword evidence="1" id="KW-0812">Transmembrane</keyword>
<protein>
    <submittedName>
        <fullName evidence="2">DUF2269 family protein</fullName>
    </submittedName>
</protein>
<feature type="transmembrane region" description="Helical" evidence="1">
    <location>
        <begin position="130"/>
        <end position="147"/>
    </location>
</feature>
<comment type="caution">
    <text evidence="2">The sequence shown here is derived from an EMBL/GenBank/DDBJ whole genome shotgun (WGS) entry which is preliminary data.</text>
</comment>
<evidence type="ECO:0000256" key="1">
    <source>
        <dbReference type="SAM" id="Phobius"/>
    </source>
</evidence>
<name>A0ABW3UWK5_9BACL</name>
<evidence type="ECO:0000313" key="2">
    <source>
        <dbReference type="EMBL" id="MFD1225323.1"/>
    </source>
</evidence>
<accession>A0ABW3UWK5</accession>
<organism evidence="2 3">
    <name type="scientific">Paenibacillus vulneris</name>
    <dbReference type="NCBI Taxonomy" id="1133364"/>
    <lineage>
        <taxon>Bacteria</taxon>
        <taxon>Bacillati</taxon>
        <taxon>Bacillota</taxon>
        <taxon>Bacilli</taxon>
        <taxon>Bacillales</taxon>
        <taxon>Paenibacillaceae</taxon>
        <taxon>Paenibacillus</taxon>
    </lineage>
</organism>
<reference evidence="3" key="1">
    <citation type="journal article" date="2019" name="Int. J. Syst. Evol. Microbiol.">
        <title>The Global Catalogue of Microorganisms (GCM) 10K type strain sequencing project: providing services to taxonomists for standard genome sequencing and annotation.</title>
        <authorList>
            <consortium name="The Broad Institute Genomics Platform"/>
            <consortium name="The Broad Institute Genome Sequencing Center for Infectious Disease"/>
            <person name="Wu L."/>
            <person name="Ma J."/>
        </authorList>
    </citation>
    <scope>NUCLEOTIDE SEQUENCE [LARGE SCALE GENOMIC DNA]</scope>
    <source>
        <strain evidence="3">CCUG 53270</strain>
    </source>
</reference>
<keyword evidence="1" id="KW-1133">Transmembrane helix</keyword>
<feature type="transmembrane region" description="Helical" evidence="1">
    <location>
        <begin position="6"/>
        <end position="26"/>
    </location>
</feature>
<feature type="transmembrane region" description="Helical" evidence="1">
    <location>
        <begin position="47"/>
        <end position="68"/>
    </location>
</feature>
<sequence>MKWLVLLHVLSAIIGIGPTYFIHVLYRKRQSVGELKQSLRLGAMLNLFPNIGGSIAVISGIVLVALSPVRFLDLWIIGSLLLYVIIQILMFAVIRPKQGKLREMLDQPLLKDQEMLSEPLQLQVSALNRIQLVITVLSIVLFVFMLVKPT</sequence>
<keyword evidence="3" id="KW-1185">Reference proteome</keyword>
<dbReference type="InterPro" id="IPR018729">
    <property type="entry name" value="DUF2269_transmembrane"/>
</dbReference>